<dbReference type="STRING" id="395961.Cyan7425_0983"/>
<organism evidence="3">
    <name type="scientific">Cyanothece sp. (strain PCC 7425 / ATCC 29141)</name>
    <dbReference type="NCBI Taxonomy" id="395961"/>
    <lineage>
        <taxon>Bacteria</taxon>
        <taxon>Bacillati</taxon>
        <taxon>Cyanobacteriota</taxon>
        <taxon>Cyanophyceae</taxon>
        <taxon>Gomontiellales</taxon>
        <taxon>Cyanothecaceae</taxon>
        <taxon>Cyanothece</taxon>
    </lineage>
</organism>
<dbReference type="AlphaFoldDB" id="B8HXT0"/>
<feature type="signal peptide" evidence="2">
    <location>
        <begin position="1"/>
        <end position="23"/>
    </location>
</feature>
<feature type="region of interest" description="Disordered" evidence="1">
    <location>
        <begin position="90"/>
        <end position="130"/>
    </location>
</feature>
<name>B8HXT0_CYAP4</name>
<feature type="chain" id="PRO_5002871151" evidence="2">
    <location>
        <begin position="24"/>
        <end position="156"/>
    </location>
</feature>
<evidence type="ECO:0000256" key="1">
    <source>
        <dbReference type="SAM" id="MobiDB-lite"/>
    </source>
</evidence>
<sequence>MNTFWLASGLSLLLLSGVGIAEARSKKKQPTTSPPLIPSLNDLVNPSLLPGFPNLDPSAGFTPNTSASCDRLSSSIDRITCLQRFQDKSLAPEALDNRTPVLPIPPNGTSPPLSNPTAFTPPPPPTAPVPGSVVQPNCPRGTSLLLLPGGYACLNQ</sequence>
<dbReference type="KEGG" id="cyn:Cyan7425_0983"/>
<reference evidence="3" key="1">
    <citation type="submission" date="2009-01" db="EMBL/GenBank/DDBJ databases">
        <title>Complete sequence of chromosome Cyanothece sp. PCC 7425.</title>
        <authorList>
            <consortium name="US DOE Joint Genome Institute"/>
            <person name="Lucas S."/>
            <person name="Copeland A."/>
            <person name="Lapidus A."/>
            <person name="Glavina del Rio T."/>
            <person name="Dalin E."/>
            <person name="Tice H."/>
            <person name="Bruce D."/>
            <person name="Goodwin L."/>
            <person name="Pitluck S."/>
            <person name="Sims D."/>
            <person name="Meineke L."/>
            <person name="Brettin T."/>
            <person name="Detter J.C."/>
            <person name="Han C."/>
            <person name="Larimer F."/>
            <person name="Land M."/>
            <person name="Hauser L."/>
            <person name="Kyrpides N."/>
            <person name="Ovchinnikova G."/>
            <person name="Liberton M."/>
            <person name="Stoeckel J."/>
            <person name="Banerjee A."/>
            <person name="Singh A."/>
            <person name="Page L."/>
            <person name="Sato H."/>
            <person name="Zhao L."/>
            <person name="Sherman L."/>
            <person name="Pakrasi H."/>
            <person name="Richardson P."/>
        </authorList>
    </citation>
    <scope>NUCLEOTIDE SEQUENCE</scope>
    <source>
        <strain evidence="3">PCC 7425</strain>
    </source>
</reference>
<accession>B8HXT0</accession>
<dbReference type="HOGENOM" id="CLU_1683653_0_0_3"/>
<dbReference type="EMBL" id="CP001344">
    <property type="protein sequence ID" value="ACL43369.1"/>
    <property type="molecule type" value="Genomic_DNA"/>
</dbReference>
<protein>
    <submittedName>
        <fullName evidence="3">Uncharacterized protein</fullName>
    </submittedName>
</protein>
<evidence type="ECO:0000256" key="2">
    <source>
        <dbReference type="SAM" id="SignalP"/>
    </source>
</evidence>
<gene>
    <name evidence="3" type="ordered locus">Cyan7425_0983</name>
</gene>
<feature type="compositionally biased region" description="Pro residues" evidence="1">
    <location>
        <begin position="119"/>
        <end position="128"/>
    </location>
</feature>
<keyword evidence="2" id="KW-0732">Signal</keyword>
<proteinExistence type="predicted"/>
<evidence type="ECO:0000313" key="3">
    <source>
        <dbReference type="EMBL" id="ACL43369.1"/>
    </source>
</evidence>